<accession>A0A845L5R1</accession>
<proteinExistence type="predicted"/>
<organism evidence="2 3">
    <name type="scientific">Heliomicrobium undosum</name>
    <dbReference type="NCBI Taxonomy" id="121734"/>
    <lineage>
        <taxon>Bacteria</taxon>
        <taxon>Bacillati</taxon>
        <taxon>Bacillota</taxon>
        <taxon>Clostridia</taxon>
        <taxon>Eubacteriales</taxon>
        <taxon>Heliobacteriaceae</taxon>
        <taxon>Heliomicrobium</taxon>
    </lineage>
</organism>
<sequence>MKLTVVVENTVPGASGGALLGEYGLSILIQTAGKSILYDTGQSGLVLQNLSRLGVHPSTLDAVVLSHGHFDHAGGLPVVVEHARKELPIYLSPEAFKVRFSHSRGEKRFIGIPWRPERLPGGMSRFRFVEEPLQVADNLWLSGTVPRVTPYERGDDQLRDDQGRPDNHPDDLSLYYRSDKGLVVVSGCAHAGIINVIRHGLAVTGCDRLRAIVGGTHLGLVAEAQREAALEELDRLNPDLVAACHCTGFSVLARMAGMFGKRCVPAFTGTVFDF</sequence>
<dbReference type="InterPro" id="IPR052926">
    <property type="entry name" value="Metallo-beta-lactamase_dom"/>
</dbReference>
<keyword evidence="3" id="KW-1185">Reference proteome</keyword>
<evidence type="ECO:0000313" key="2">
    <source>
        <dbReference type="EMBL" id="MZP28271.1"/>
    </source>
</evidence>
<dbReference type="Pfam" id="PF00753">
    <property type="entry name" value="Lactamase_B"/>
    <property type="match status" value="1"/>
</dbReference>
<dbReference type="InterPro" id="IPR041712">
    <property type="entry name" value="DHPS-like_MBL-fold"/>
</dbReference>
<dbReference type="GO" id="GO:0016787">
    <property type="term" value="F:hydrolase activity"/>
    <property type="evidence" value="ECO:0007669"/>
    <property type="project" value="UniProtKB-KW"/>
</dbReference>
<feature type="domain" description="Metallo-beta-lactamase" evidence="1">
    <location>
        <begin position="23"/>
        <end position="245"/>
    </location>
</feature>
<dbReference type="EMBL" id="WXEY01000001">
    <property type="protein sequence ID" value="MZP28271.1"/>
    <property type="molecule type" value="Genomic_DNA"/>
</dbReference>
<gene>
    <name evidence="2" type="ORF">GTO91_00850</name>
</gene>
<evidence type="ECO:0000313" key="3">
    <source>
        <dbReference type="Proteomes" id="UP000463470"/>
    </source>
</evidence>
<dbReference type="GO" id="GO:0016740">
    <property type="term" value="F:transferase activity"/>
    <property type="evidence" value="ECO:0007669"/>
    <property type="project" value="TreeGrafter"/>
</dbReference>
<dbReference type="Proteomes" id="UP000463470">
    <property type="component" value="Unassembled WGS sequence"/>
</dbReference>
<evidence type="ECO:0000259" key="1">
    <source>
        <dbReference type="SMART" id="SM00849"/>
    </source>
</evidence>
<dbReference type="AlphaFoldDB" id="A0A845L5R1"/>
<name>A0A845L5R1_9FIRM</name>
<dbReference type="Gene3D" id="3.60.15.10">
    <property type="entry name" value="Ribonuclease Z/Hydroxyacylglutathione hydrolase-like"/>
    <property type="match status" value="1"/>
</dbReference>
<dbReference type="CDD" id="cd07713">
    <property type="entry name" value="DHPS-like_MBL-fold"/>
    <property type="match status" value="1"/>
</dbReference>
<dbReference type="OrthoDB" id="9803916at2"/>
<dbReference type="SUPFAM" id="SSF56281">
    <property type="entry name" value="Metallo-hydrolase/oxidoreductase"/>
    <property type="match status" value="1"/>
</dbReference>
<dbReference type="PANTHER" id="PTHR13754">
    <property type="entry name" value="METALLO-BETA-LACTAMASE SUPERFAMILY PROTEIN"/>
    <property type="match status" value="1"/>
</dbReference>
<dbReference type="InterPro" id="IPR036866">
    <property type="entry name" value="RibonucZ/Hydroxyglut_hydro"/>
</dbReference>
<keyword evidence="2" id="KW-0378">Hydrolase</keyword>
<reference evidence="2 3" key="1">
    <citation type="submission" date="2020-01" db="EMBL/GenBank/DDBJ databases">
        <title>Whole-genome sequence of Heliobacterium undosum DSM 13378.</title>
        <authorList>
            <person name="Kyndt J.A."/>
            <person name="Meyer T.E."/>
        </authorList>
    </citation>
    <scope>NUCLEOTIDE SEQUENCE [LARGE SCALE GENOMIC DNA]</scope>
    <source>
        <strain evidence="2 3">DSM 13378</strain>
    </source>
</reference>
<dbReference type="InterPro" id="IPR001279">
    <property type="entry name" value="Metallo-B-lactamas"/>
</dbReference>
<dbReference type="RefSeq" id="WP_161253370.1">
    <property type="nucleotide sequence ID" value="NZ_WXEY01000001.1"/>
</dbReference>
<dbReference type="SMART" id="SM00849">
    <property type="entry name" value="Lactamase_B"/>
    <property type="match status" value="1"/>
</dbReference>
<comment type="caution">
    <text evidence="2">The sequence shown here is derived from an EMBL/GenBank/DDBJ whole genome shotgun (WGS) entry which is preliminary data.</text>
</comment>
<dbReference type="PANTHER" id="PTHR13754:SF13">
    <property type="entry name" value="METALLO-BETA-LACTAMASE SUPERFAMILY PROTEIN (AFU_ORTHOLOGUE AFUA_3G07630)"/>
    <property type="match status" value="1"/>
</dbReference>
<protein>
    <submittedName>
        <fullName evidence="2">MBL fold metallo-hydrolase</fullName>
    </submittedName>
</protein>